<evidence type="ECO:0000256" key="6">
    <source>
        <dbReference type="ARBA" id="ARBA00023239"/>
    </source>
</evidence>
<dbReference type="AlphaFoldDB" id="A0A0U5FSL5"/>
<dbReference type="NCBIfam" id="TIGR03164">
    <property type="entry name" value="UHCUDC"/>
    <property type="match status" value="1"/>
</dbReference>
<dbReference type="PANTHER" id="PTHR43466">
    <property type="entry name" value="2-OXO-4-HYDROXY-4-CARBOXY-5-UREIDOIMIDAZOLINE DECARBOXYLASE-RELATED"/>
    <property type="match status" value="1"/>
</dbReference>
<dbReference type="InterPro" id="IPR036778">
    <property type="entry name" value="OHCU_decarboxylase_sf"/>
</dbReference>
<keyword evidence="4" id="KW-0659">Purine metabolism</keyword>
<dbReference type="GO" id="GO:0051997">
    <property type="term" value="F:2-oxo-4-hydroxy-4-carboxy-5-ureidoimidazoline decarboxylase activity"/>
    <property type="evidence" value="ECO:0007669"/>
    <property type="project" value="UniProtKB-EC"/>
</dbReference>
<dbReference type="GO" id="GO:0000255">
    <property type="term" value="P:allantoin metabolic process"/>
    <property type="evidence" value="ECO:0007669"/>
    <property type="project" value="InterPro"/>
</dbReference>
<feature type="domain" description="Oxo-4-hydroxy-4-carboxy-5-ureidoimidazoline decarboxylase" evidence="7">
    <location>
        <begin position="7"/>
        <end position="166"/>
    </location>
</feature>
<gene>
    <name evidence="8" type="ORF">ASN_3556</name>
</gene>
<evidence type="ECO:0000259" key="7">
    <source>
        <dbReference type="Pfam" id="PF09349"/>
    </source>
</evidence>
<dbReference type="RefSeq" id="WP_058988870.1">
    <property type="nucleotide sequence ID" value="NZ_LN606600.1"/>
</dbReference>
<dbReference type="Proteomes" id="UP000056109">
    <property type="component" value="Chromosome I"/>
</dbReference>
<name>A0A0U5FSL5_9PROT</name>
<evidence type="ECO:0000256" key="5">
    <source>
        <dbReference type="ARBA" id="ARBA00022793"/>
    </source>
</evidence>
<evidence type="ECO:0000256" key="2">
    <source>
        <dbReference type="ARBA" id="ARBA00004754"/>
    </source>
</evidence>
<dbReference type="UniPathway" id="UPA00394">
    <property type="reaction ID" value="UER00652"/>
</dbReference>
<comment type="catalytic activity">
    <reaction evidence="1">
        <text>5-hydroxy-2-oxo-4-ureido-2,5-dihydro-1H-imidazole-5-carboxylate + H(+) = (S)-allantoin + CO2</text>
        <dbReference type="Rhea" id="RHEA:26301"/>
        <dbReference type="ChEBI" id="CHEBI:15378"/>
        <dbReference type="ChEBI" id="CHEBI:15678"/>
        <dbReference type="ChEBI" id="CHEBI:16526"/>
        <dbReference type="ChEBI" id="CHEBI:58639"/>
        <dbReference type="EC" id="4.1.1.97"/>
    </reaction>
</comment>
<dbReference type="Pfam" id="PF09349">
    <property type="entry name" value="OHCU_decarbox"/>
    <property type="match status" value="1"/>
</dbReference>
<reference evidence="9" key="1">
    <citation type="submission" date="2014-09" db="EMBL/GenBank/DDBJ databases">
        <authorList>
            <person name="Illeghems K.G."/>
        </authorList>
    </citation>
    <scope>NUCLEOTIDE SEQUENCE [LARGE SCALE GENOMIC DNA]</scope>
    <source>
        <strain evidence="9">108B</strain>
    </source>
</reference>
<dbReference type="Gene3D" id="1.10.3330.10">
    <property type="entry name" value="Oxo-4-hydroxy-4-carboxy-5-ureidoimidazoline decarboxylase"/>
    <property type="match status" value="1"/>
</dbReference>
<evidence type="ECO:0000256" key="3">
    <source>
        <dbReference type="ARBA" id="ARBA00012257"/>
    </source>
</evidence>
<dbReference type="SUPFAM" id="SSF158694">
    <property type="entry name" value="UraD-Like"/>
    <property type="match status" value="1"/>
</dbReference>
<keyword evidence="9" id="KW-1185">Reference proteome</keyword>
<dbReference type="InterPro" id="IPR017580">
    <property type="entry name" value="OHCU_decarboxylase-1"/>
</dbReference>
<dbReference type="KEGG" id="asz:ASN_3556"/>
<dbReference type="EC" id="4.1.1.97" evidence="3"/>
<dbReference type="EMBL" id="LN606600">
    <property type="protein sequence ID" value="CEF42781.1"/>
    <property type="molecule type" value="Genomic_DNA"/>
</dbReference>
<evidence type="ECO:0000256" key="1">
    <source>
        <dbReference type="ARBA" id="ARBA00001163"/>
    </source>
</evidence>
<sequence length="171" mass="18590">MTLDEVNALTPAAFVAEFSGIYEHSPWIAEKAEKKRPFSSLSAMEAAFASILKQADHSAKHALVCAHPELGHRAGIDPALSEDSAQEQGGAGLDRLTAEEYDRFHALNAAYRAKFGMPFVICVRKAGKAPKAIILEEMSRRLNSTAENELTEALAQIDAIASLRLQDKVKV</sequence>
<evidence type="ECO:0000313" key="9">
    <source>
        <dbReference type="Proteomes" id="UP000056109"/>
    </source>
</evidence>
<keyword evidence="8" id="KW-0378">Hydrolase</keyword>
<keyword evidence="5" id="KW-0210">Decarboxylase</keyword>
<comment type="pathway">
    <text evidence="2">Purine metabolism; urate degradation; (S)-allantoin from urate: step 3/3.</text>
</comment>
<organism evidence="8 9">
    <name type="scientific">Acetobacter senegalensis</name>
    <dbReference type="NCBI Taxonomy" id="446692"/>
    <lineage>
        <taxon>Bacteria</taxon>
        <taxon>Pseudomonadati</taxon>
        <taxon>Pseudomonadota</taxon>
        <taxon>Alphaproteobacteria</taxon>
        <taxon>Acetobacterales</taxon>
        <taxon>Acetobacteraceae</taxon>
        <taxon>Acetobacter</taxon>
    </lineage>
</organism>
<dbReference type="GO" id="GO:0016787">
    <property type="term" value="F:hydrolase activity"/>
    <property type="evidence" value="ECO:0007669"/>
    <property type="project" value="UniProtKB-KW"/>
</dbReference>
<dbReference type="InterPro" id="IPR018020">
    <property type="entry name" value="OHCU_decarboxylase"/>
</dbReference>
<dbReference type="PATRIC" id="fig|446692.3.peg.3780"/>
<keyword evidence="6" id="KW-0456">Lyase</keyword>
<evidence type="ECO:0000256" key="4">
    <source>
        <dbReference type="ARBA" id="ARBA00022631"/>
    </source>
</evidence>
<accession>A0A0U5FSL5</accession>
<dbReference type="GO" id="GO:0006144">
    <property type="term" value="P:purine nucleobase metabolic process"/>
    <property type="evidence" value="ECO:0007669"/>
    <property type="project" value="UniProtKB-KW"/>
</dbReference>
<protein>
    <recommendedName>
        <fullName evidence="3">2-oxo-4-hydroxy-4-carboxy-5-ureidoimidazoline decarboxylase</fullName>
        <ecNumber evidence="3">4.1.1.97</ecNumber>
    </recommendedName>
</protein>
<dbReference type="GO" id="GO:0019628">
    <property type="term" value="P:urate catabolic process"/>
    <property type="evidence" value="ECO:0007669"/>
    <property type="project" value="UniProtKB-UniPathway"/>
</dbReference>
<proteinExistence type="predicted"/>
<evidence type="ECO:0000313" key="8">
    <source>
        <dbReference type="EMBL" id="CEF42781.1"/>
    </source>
</evidence>
<dbReference type="PANTHER" id="PTHR43466:SF1">
    <property type="entry name" value="2-OXO-4-HYDROXY-4-CARBOXY-5-UREIDOIMIDAZOLINE DECARBOXYLASE-RELATED"/>
    <property type="match status" value="1"/>
</dbReference>
<dbReference type="GeneID" id="34784499"/>